<name>A0A3P4B6H6_9BURK</name>
<evidence type="ECO:0000313" key="10">
    <source>
        <dbReference type="Proteomes" id="UP000277294"/>
    </source>
</evidence>
<dbReference type="EC" id="1.7.1.4" evidence="9"/>
<protein>
    <submittedName>
        <fullName evidence="9">Assimilatory nitrite reductase [NAD(P)H] small subunit</fullName>
        <ecNumber evidence="9">1.7.1.4</ecNumber>
    </submittedName>
</protein>
<dbReference type="InterPro" id="IPR017941">
    <property type="entry name" value="Rieske_2Fe-2S"/>
</dbReference>
<keyword evidence="6" id="KW-0534">Nitrate assimilation</keyword>
<dbReference type="Pfam" id="PF00355">
    <property type="entry name" value="Rieske"/>
    <property type="match status" value="1"/>
</dbReference>
<keyword evidence="1" id="KW-0001">2Fe-2S</keyword>
<dbReference type="GO" id="GO:0008942">
    <property type="term" value="F:nitrite reductase [NAD(P)H] activity"/>
    <property type="evidence" value="ECO:0007669"/>
    <property type="project" value="UniProtKB-EC"/>
</dbReference>
<dbReference type="PANTHER" id="PTHR21496:SF23">
    <property type="entry name" value="3-PHENYLPROPIONATE_CINNAMIC ACID DIOXYGENASE FERREDOXIN SUBUNIT"/>
    <property type="match status" value="1"/>
</dbReference>
<keyword evidence="10" id="KW-1185">Reference proteome</keyword>
<dbReference type="NCBIfam" id="TIGR02378">
    <property type="entry name" value="nirD_assim_sml"/>
    <property type="match status" value="1"/>
</dbReference>
<dbReference type="GO" id="GO:0042128">
    <property type="term" value="P:nitrate assimilation"/>
    <property type="evidence" value="ECO:0007669"/>
    <property type="project" value="UniProtKB-KW"/>
</dbReference>
<dbReference type="PROSITE" id="PS51296">
    <property type="entry name" value="RIESKE"/>
    <property type="match status" value="1"/>
</dbReference>
<accession>A0A3P4B6H6</accession>
<keyword evidence="4" id="KW-0408">Iron</keyword>
<dbReference type="InterPro" id="IPR036922">
    <property type="entry name" value="Rieske_2Fe-2S_sf"/>
</dbReference>
<feature type="domain" description="Rieske" evidence="8">
    <location>
        <begin position="10"/>
        <end position="105"/>
    </location>
</feature>
<evidence type="ECO:0000256" key="6">
    <source>
        <dbReference type="ARBA" id="ARBA00023063"/>
    </source>
</evidence>
<reference evidence="9 10" key="1">
    <citation type="submission" date="2018-10" db="EMBL/GenBank/DDBJ databases">
        <authorList>
            <person name="Criscuolo A."/>
        </authorList>
    </citation>
    <scope>NUCLEOTIDE SEQUENCE [LARGE SCALE GENOMIC DNA]</scope>
    <source>
        <strain evidence="9">DnA1</strain>
    </source>
</reference>
<proteinExistence type="predicted"/>
<evidence type="ECO:0000256" key="7">
    <source>
        <dbReference type="SAM" id="MobiDB-lite"/>
    </source>
</evidence>
<dbReference type="GO" id="GO:0046872">
    <property type="term" value="F:metal ion binding"/>
    <property type="evidence" value="ECO:0007669"/>
    <property type="project" value="UniProtKB-KW"/>
</dbReference>
<feature type="region of interest" description="Disordered" evidence="7">
    <location>
        <begin position="108"/>
        <end position="149"/>
    </location>
</feature>
<keyword evidence="3 9" id="KW-0560">Oxidoreductase</keyword>
<evidence type="ECO:0000256" key="1">
    <source>
        <dbReference type="ARBA" id="ARBA00022714"/>
    </source>
</evidence>
<gene>
    <name evidence="9" type="primary">nasE</name>
    <name evidence="9" type="ORF">PIGHUM_03207</name>
</gene>
<dbReference type="Proteomes" id="UP000277294">
    <property type="component" value="Unassembled WGS sequence"/>
</dbReference>
<evidence type="ECO:0000256" key="4">
    <source>
        <dbReference type="ARBA" id="ARBA00023004"/>
    </source>
</evidence>
<evidence type="ECO:0000256" key="5">
    <source>
        <dbReference type="ARBA" id="ARBA00023014"/>
    </source>
</evidence>
<dbReference type="PANTHER" id="PTHR21496">
    <property type="entry name" value="FERREDOXIN-RELATED"/>
    <property type="match status" value="1"/>
</dbReference>
<keyword evidence="5" id="KW-0411">Iron-sulfur</keyword>
<sequence length="149" mass="15579">MNANDTLAWIRLCRVDDIPPLGSRVVERDAGNLALFRTAQDRVFALLDRCPHKQGPLSQGIVHGESVTCPLHGWNIGLDDGQAKAPDQGCARRFPVRVEAGVVYVEGPPLRADARPPGGGTGGLAEPDPLCPGSGGALAPTVGDAQRNG</sequence>
<keyword evidence="2" id="KW-0479">Metal-binding</keyword>
<dbReference type="SUPFAM" id="SSF50022">
    <property type="entry name" value="ISP domain"/>
    <property type="match status" value="1"/>
</dbReference>
<dbReference type="AlphaFoldDB" id="A0A3P4B6H6"/>
<dbReference type="Gene3D" id="2.102.10.10">
    <property type="entry name" value="Rieske [2Fe-2S] iron-sulphur domain"/>
    <property type="match status" value="1"/>
</dbReference>
<evidence type="ECO:0000259" key="8">
    <source>
        <dbReference type="PROSITE" id="PS51296"/>
    </source>
</evidence>
<dbReference type="CDD" id="cd03530">
    <property type="entry name" value="Rieske_NirD_small_Bacillus"/>
    <property type="match status" value="1"/>
</dbReference>
<dbReference type="EMBL" id="UWPJ01000024">
    <property type="protein sequence ID" value="VCU71126.1"/>
    <property type="molecule type" value="Genomic_DNA"/>
</dbReference>
<evidence type="ECO:0000313" key="9">
    <source>
        <dbReference type="EMBL" id="VCU71126.1"/>
    </source>
</evidence>
<dbReference type="RefSeq" id="WP_124080614.1">
    <property type="nucleotide sequence ID" value="NZ_UWPJ01000024.1"/>
</dbReference>
<evidence type="ECO:0000256" key="2">
    <source>
        <dbReference type="ARBA" id="ARBA00022723"/>
    </source>
</evidence>
<dbReference type="OrthoDB" id="9769355at2"/>
<dbReference type="InterPro" id="IPR012748">
    <property type="entry name" value="Rieske-like_NirD"/>
</dbReference>
<organism evidence="9 10">
    <name type="scientific">Pigmentiphaga humi</name>
    <dbReference type="NCBI Taxonomy" id="2478468"/>
    <lineage>
        <taxon>Bacteria</taxon>
        <taxon>Pseudomonadati</taxon>
        <taxon>Pseudomonadota</taxon>
        <taxon>Betaproteobacteria</taxon>
        <taxon>Burkholderiales</taxon>
        <taxon>Alcaligenaceae</taxon>
        <taxon>Pigmentiphaga</taxon>
    </lineage>
</organism>
<dbReference type="GO" id="GO:0051537">
    <property type="term" value="F:2 iron, 2 sulfur cluster binding"/>
    <property type="evidence" value="ECO:0007669"/>
    <property type="project" value="UniProtKB-KW"/>
</dbReference>
<evidence type="ECO:0000256" key="3">
    <source>
        <dbReference type="ARBA" id="ARBA00023002"/>
    </source>
</evidence>